<dbReference type="AlphaFoldDB" id="A0A0A2IHC4"/>
<proteinExistence type="predicted"/>
<keyword evidence="3" id="KW-1185">Reference proteome</keyword>
<gene>
    <name evidence="2" type="ORF">PEX2_106920</name>
</gene>
<accession>A0A0A2IHC4</accession>
<feature type="domain" description="HTH psq-type" evidence="1">
    <location>
        <begin position="13"/>
        <end position="48"/>
    </location>
</feature>
<dbReference type="GeneID" id="27683381"/>
<organism evidence="2 3">
    <name type="scientific">Penicillium expansum</name>
    <name type="common">Blue mold rot fungus</name>
    <dbReference type="NCBI Taxonomy" id="27334"/>
    <lineage>
        <taxon>Eukaryota</taxon>
        <taxon>Fungi</taxon>
        <taxon>Dikarya</taxon>
        <taxon>Ascomycota</taxon>
        <taxon>Pezizomycotina</taxon>
        <taxon>Eurotiomycetes</taxon>
        <taxon>Eurotiomycetidae</taxon>
        <taxon>Eurotiales</taxon>
        <taxon>Aspergillaceae</taxon>
        <taxon>Penicillium</taxon>
    </lineage>
</organism>
<dbReference type="Pfam" id="PF05225">
    <property type="entry name" value="HTH_psq"/>
    <property type="match status" value="1"/>
</dbReference>
<dbReference type="VEuPathDB" id="FungiDB:PEXP_108440"/>
<dbReference type="PhylomeDB" id="A0A0A2IHC4"/>
<dbReference type="EMBL" id="JQFZ01000308">
    <property type="protein sequence ID" value="KGO51167.1"/>
    <property type="molecule type" value="Genomic_DNA"/>
</dbReference>
<dbReference type="InterPro" id="IPR007889">
    <property type="entry name" value="HTH_Psq"/>
</dbReference>
<protein>
    <submittedName>
        <fullName evidence="2">DNA binding HTH domain, Psq-type</fullName>
    </submittedName>
</protein>
<reference evidence="2 3" key="1">
    <citation type="journal article" date="2015" name="Mol. Plant Microbe Interact.">
        <title>Genome, transcriptome, and functional analyses of Penicillium expansum provide new insights into secondary metabolism and pathogenicity.</title>
        <authorList>
            <person name="Ballester A.R."/>
            <person name="Marcet-Houben M."/>
            <person name="Levin E."/>
            <person name="Sela N."/>
            <person name="Selma-Lazaro C."/>
            <person name="Carmona L."/>
            <person name="Wisniewski M."/>
            <person name="Droby S."/>
            <person name="Gonzalez-Candelas L."/>
            <person name="Gabaldon T."/>
        </authorList>
    </citation>
    <scope>NUCLEOTIDE SEQUENCE [LARGE SCALE GENOMIC DNA]</scope>
    <source>
        <strain evidence="2 3">MD-8</strain>
    </source>
</reference>
<name>A0A0A2IHC4_PENEN</name>
<sequence>MLKAIENIKIQILSAIVACRQSGKPNIARLAREFGVPYGRLRYRINGRKANSTFTTE</sequence>
<evidence type="ECO:0000259" key="1">
    <source>
        <dbReference type="Pfam" id="PF05225"/>
    </source>
</evidence>
<dbReference type="RefSeq" id="XP_016594171.1">
    <property type="nucleotide sequence ID" value="XM_016747960.1"/>
</dbReference>
<dbReference type="Proteomes" id="UP000030143">
    <property type="component" value="Unassembled WGS sequence"/>
</dbReference>
<evidence type="ECO:0000313" key="2">
    <source>
        <dbReference type="EMBL" id="KGO51167.1"/>
    </source>
</evidence>
<dbReference type="GO" id="GO:0003677">
    <property type="term" value="F:DNA binding"/>
    <property type="evidence" value="ECO:0007669"/>
    <property type="project" value="InterPro"/>
</dbReference>
<dbReference type="OrthoDB" id="4368338at2759"/>
<evidence type="ECO:0000313" key="3">
    <source>
        <dbReference type="Proteomes" id="UP000030143"/>
    </source>
</evidence>
<comment type="caution">
    <text evidence="2">The sequence shown here is derived from an EMBL/GenBank/DDBJ whole genome shotgun (WGS) entry which is preliminary data.</text>
</comment>
<dbReference type="HOGENOM" id="CLU_2997150_0_0_1"/>